<proteinExistence type="inferred from homology"/>
<name>A0ABW4V8W7_9MICO</name>
<dbReference type="SMART" id="SM00822">
    <property type="entry name" value="PKS_KR"/>
    <property type="match status" value="1"/>
</dbReference>
<dbReference type="Gene3D" id="3.40.50.720">
    <property type="entry name" value="NAD(P)-binding Rossmann-like Domain"/>
    <property type="match status" value="1"/>
</dbReference>
<accession>A0ABW4V8W7</accession>
<comment type="similarity">
    <text evidence="1">Belongs to the short-chain dehydrogenases/reductases (SDR) family.</text>
</comment>
<dbReference type="PANTHER" id="PTHR48107:SF7">
    <property type="entry name" value="RE15974P"/>
    <property type="match status" value="1"/>
</dbReference>
<dbReference type="Proteomes" id="UP001597338">
    <property type="component" value="Unassembled WGS sequence"/>
</dbReference>
<dbReference type="InterPro" id="IPR057326">
    <property type="entry name" value="KR_dom"/>
</dbReference>
<evidence type="ECO:0000259" key="3">
    <source>
        <dbReference type="SMART" id="SM00822"/>
    </source>
</evidence>
<dbReference type="PRINTS" id="PR00080">
    <property type="entry name" value="SDRFAMILY"/>
</dbReference>
<comment type="caution">
    <text evidence="4">The sequence shown here is derived from an EMBL/GenBank/DDBJ whole genome shotgun (WGS) entry which is preliminary data.</text>
</comment>
<reference evidence="5" key="1">
    <citation type="journal article" date="2019" name="Int. J. Syst. Evol. Microbiol.">
        <title>The Global Catalogue of Microorganisms (GCM) 10K type strain sequencing project: providing services to taxonomists for standard genome sequencing and annotation.</title>
        <authorList>
            <consortium name="The Broad Institute Genomics Platform"/>
            <consortium name="The Broad Institute Genome Sequencing Center for Infectious Disease"/>
            <person name="Wu L."/>
            <person name="Ma J."/>
        </authorList>
    </citation>
    <scope>NUCLEOTIDE SEQUENCE [LARGE SCALE GENOMIC DNA]</scope>
    <source>
        <strain evidence="5">CCM 7043</strain>
    </source>
</reference>
<feature type="domain" description="Ketoreductase" evidence="3">
    <location>
        <begin position="9"/>
        <end position="187"/>
    </location>
</feature>
<evidence type="ECO:0000256" key="2">
    <source>
        <dbReference type="ARBA" id="ARBA00023002"/>
    </source>
</evidence>
<gene>
    <name evidence="4" type="ORF">ACFSL2_12165</name>
</gene>
<evidence type="ECO:0000313" key="5">
    <source>
        <dbReference type="Proteomes" id="UP001597338"/>
    </source>
</evidence>
<organism evidence="4 5">
    <name type="scientific">Promicromonospora aerolata</name>
    <dbReference type="NCBI Taxonomy" id="195749"/>
    <lineage>
        <taxon>Bacteria</taxon>
        <taxon>Bacillati</taxon>
        <taxon>Actinomycetota</taxon>
        <taxon>Actinomycetes</taxon>
        <taxon>Micrococcales</taxon>
        <taxon>Promicromonosporaceae</taxon>
        <taxon>Promicromonospora</taxon>
    </lineage>
</organism>
<dbReference type="SUPFAM" id="SSF51735">
    <property type="entry name" value="NAD(P)-binding Rossmann-fold domains"/>
    <property type="match status" value="1"/>
</dbReference>
<keyword evidence="5" id="KW-1185">Reference proteome</keyword>
<keyword evidence="2" id="KW-0560">Oxidoreductase</keyword>
<dbReference type="RefSeq" id="WP_377198107.1">
    <property type="nucleotide sequence ID" value="NZ_JBHUHF010000001.1"/>
</dbReference>
<protein>
    <submittedName>
        <fullName evidence="4">SDR family oxidoreductase</fullName>
    </submittedName>
</protein>
<dbReference type="EMBL" id="JBHUHF010000001">
    <property type="protein sequence ID" value="MFD2026263.1"/>
    <property type="molecule type" value="Genomic_DNA"/>
</dbReference>
<dbReference type="InterPro" id="IPR002347">
    <property type="entry name" value="SDR_fam"/>
</dbReference>
<dbReference type="Pfam" id="PF13561">
    <property type="entry name" value="adh_short_C2"/>
    <property type="match status" value="1"/>
</dbReference>
<dbReference type="InterPro" id="IPR036291">
    <property type="entry name" value="NAD(P)-bd_dom_sf"/>
</dbReference>
<evidence type="ECO:0000256" key="1">
    <source>
        <dbReference type="ARBA" id="ARBA00006484"/>
    </source>
</evidence>
<dbReference type="PRINTS" id="PR00081">
    <property type="entry name" value="GDHRDH"/>
</dbReference>
<evidence type="ECO:0000313" key="4">
    <source>
        <dbReference type="EMBL" id="MFD2026263.1"/>
    </source>
</evidence>
<sequence>MSITSTTPRVAVVTGGSRGIGRAITRRLAADGYDVAIVYTSNESEAAAAVEEIEAAGRTGLAYQADIADGPAVERVFAAVEDRLGGVDVVVNSAGIMPLAPVAELDLDVLDRLLRTNVRGAFVVAQQAARTVRDGGAIIAFSTTVTRTHLPTYGAYAASKGAVEALVPILAKELAGRDVTVNAVAPGPTATELFFEGKPQEVVDRIAGANPMGRLGTPEDVAEVVLALAGPARWINGQTVFANGGLA</sequence>
<dbReference type="PANTHER" id="PTHR48107">
    <property type="entry name" value="NADPH-DEPENDENT ALDEHYDE REDUCTASE-LIKE PROTEIN, CHLOROPLASTIC-RELATED"/>
    <property type="match status" value="1"/>
</dbReference>